<dbReference type="AlphaFoldDB" id="A0A2U2HNA1"/>
<organism evidence="3 4">
    <name type="scientific">Massilia glaciei</name>
    <dbReference type="NCBI Taxonomy" id="1524097"/>
    <lineage>
        <taxon>Bacteria</taxon>
        <taxon>Pseudomonadati</taxon>
        <taxon>Pseudomonadota</taxon>
        <taxon>Betaproteobacteria</taxon>
        <taxon>Burkholderiales</taxon>
        <taxon>Oxalobacteraceae</taxon>
        <taxon>Telluria group</taxon>
        <taxon>Massilia</taxon>
    </lineage>
</organism>
<keyword evidence="2" id="KW-0378">Hydrolase</keyword>
<name>A0A2U2HNA1_9BURK</name>
<dbReference type="Proteomes" id="UP000241421">
    <property type="component" value="Unassembled WGS sequence"/>
</dbReference>
<dbReference type="Pfam" id="PF10503">
    <property type="entry name" value="Esterase_PHB"/>
    <property type="match status" value="1"/>
</dbReference>
<dbReference type="PANTHER" id="PTHR43037">
    <property type="entry name" value="UNNAMED PRODUCT-RELATED"/>
    <property type="match status" value="1"/>
</dbReference>
<dbReference type="InterPro" id="IPR050955">
    <property type="entry name" value="Plant_Biomass_Hydrol_Est"/>
</dbReference>
<dbReference type="GO" id="GO:0005576">
    <property type="term" value="C:extracellular region"/>
    <property type="evidence" value="ECO:0007669"/>
    <property type="project" value="InterPro"/>
</dbReference>
<reference evidence="3 4" key="1">
    <citation type="submission" date="2018-04" db="EMBL/GenBank/DDBJ databases">
        <title>Massilia violaceinigra sp. nov., a novel purple-pigmented bacterium isolated from Tianshan glacier, Xinjiang, China.</title>
        <authorList>
            <person name="Wang H."/>
        </authorList>
    </citation>
    <scope>NUCLEOTIDE SEQUENCE [LARGE SCALE GENOMIC DNA]</scope>
    <source>
        <strain evidence="3 4">B448-2</strain>
    </source>
</reference>
<dbReference type="PANTHER" id="PTHR43037:SF1">
    <property type="entry name" value="BLL1128 PROTEIN"/>
    <property type="match status" value="1"/>
</dbReference>
<dbReference type="InterPro" id="IPR029058">
    <property type="entry name" value="AB_hydrolase_fold"/>
</dbReference>
<gene>
    <name evidence="3" type="ORF">C7C56_008785</name>
</gene>
<dbReference type="EMBL" id="PXWF02000121">
    <property type="protein sequence ID" value="PWF48973.1"/>
    <property type="molecule type" value="Genomic_DNA"/>
</dbReference>
<dbReference type="GO" id="GO:0016787">
    <property type="term" value="F:hydrolase activity"/>
    <property type="evidence" value="ECO:0007669"/>
    <property type="project" value="UniProtKB-KW"/>
</dbReference>
<accession>A0A2U2HNA1</accession>
<protein>
    <submittedName>
        <fullName evidence="3">Polyhydroxybutyrate depolymerase</fullName>
    </submittedName>
</protein>
<dbReference type="OrthoDB" id="9765647at2"/>
<dbReference type="Gene3D" id="3.40.50.1820">
    <property type="entry name" value="alpha/beta hydrolase"/>
    <property type="match status" value="1"/>
</dbReference>
<evidence type="ECO:0000313" key="4">
    <source>
        <dbReference type="Proteomes" id="UP000241421"/>
    </source>
</evidence>
<evidence type="ECO:0000256" key="2">
    <source>
        <dbReference type="ARBA" id="ARBA00022801"/>
    </source>
</evidence>
<dbReference type="SUPFAM" id="SSF53474">
    <property type="entry name" value="alpha/beta-Hydrolases"/>
    <property type="match status" value="1"/>
</dbReference>
<proteinExistence type="predicted"/>
<evidence type="ECO:0000256" key="1">
    <source>
        <dbReference type="ARBA" id="ARBA00022729"/>
    </source>
</evidence>
<comment type="caution">
    <text evidence="3">The sequence shown here is derived from an EMBL/GenBank/DDBJ whole genome shotgun (WGS) entry which is preliminary data.</text>
</comment>
<keyword evidence="1" id="KW-0732">Signal</keyword>
<sequence length="333" mass="35501">MKKIARFLMFSLLGLLGLLALLAGLLGYFVYTPEPEEPQLSGKLSEGSIEMAGLQRSYRTYVPKNLPKGAPLVLVLHGSGEGPQRIRVGTGYGFERLADEHGFAVAYPKSFAPDWNDCSSIGDNMVDGASADDTRFLAALVDKLIAEIGVDPARVFSAGVSNGGSMAMRLALEDPTRYRAVAAVLANVPAPQNFQCKPVAQTTSVMIMNGTKDPLVPYAGGKVSLFGLFFHSGEVVSSKASAQYFADRNALAGAPVVSLAPAGEGISVEQERWSNGGRTDVDLVTIHGGGHGLPQAYSRRPRLLGPSPMAPDGPAMIWDFFARQRPRIAPRPQ</sequence>
<evidence type="ECO:0000313" key="3">
    <source>
        <dbReference type="EMBL" id="PWF48973.1"/>
    </source>
</evidence>
<keyword evidence="4" id="KW-1185">Reference proteome</keyword>
<dbReference type="InterPro" id="IPR010126">
    <property type="entry name" value="Esterase_phb"/>
</dbReference>